<evidence type="ECO:0000313" key="6">
    <source>
        <dbReference type="Proteomes" id="UP000283530"/>
    </source>
</evidence>
<evidence type="ECO:0000256" key="2">
    <source>
        <dbReference type="PROSITE-ProRule" id="PRU00169"/>
    </source>
</evidence>
<comment type="caution">
    <text evidence="5">The sequence shown here is derived from an EMBL/GenBank/DDBJ whole genome shotgun (WGS) entry which is preliminary data.</text>
</comment>
<proteinExistence type="predicted"/>
<dbReference type="PROSITE" id="PS50110">
    <property type="entry name" value="RESPONSE_REGULATORY"/>
    <property type="match status" value="1"/>
</dbReference>
<evidence type="ECO:0000259" key="4">
    <source>
        <dbReference type="PROSITE" id="PS50110"/>
    </source>
</evidence>
<gene>
    <name evidence="5" type="ORF">CKAN_02192300</name>
</gene>
<dbReference type="SUPFAM" id="SSF52172">
    <property type="entry name" value="CheY-like"/>
    <property type="match status" value="1"/>
</dbReference>
<name>A0A3S3PKJ8_9MAGN</name>
<dbReference type="STRING" id="337451.A0A3S3PKJ8"/>
<keyword evidence="6" id="KW-1185">Reference proteome</keyword>
<dbReference type="Proteomes" id="UP000283530">
    <property type="component" value="Unassembled WGS sequence"/>
</dbReference>
<dbReference type="Pfam" id="PF00072">
    <property type="entry name" value="Response_reg"/>
    <property type="match status" value="1"/>
</dbReference>
<dbReference type="SMART" id="SM00448">
    <property type="entry name" value="REC"/>
    <property type="match status" value="1"/>
</dbReference>
<dbReference type="InterPro" id="IPR045279">
    <property type="entry name" value="ARR-like"/>
</dbReference>
<dbReference type="OrthoDB" id="60033at2759"/>
<evidence type="ECO:0000256" key="1">
    <source>
        <dbReference type="ARBA" id="ARBA00023012"/>
    </source>
</evidence>
<dbReference type="GO" id="GO:0000160">
    <property type="term" value="P:phosphorelay signal transduction system"/>
    <property type="evidence" value="ECO:0007669"/>
    <property type="project" value="UniProtKB-KW"/>
</dbReference>
<reference evidence="5 6" key="1">
    <citation type="journal article" date="2019" name="Nat. Plants">
        <title>Stout camphor tree genome fills gaps in understanding of flowering plant genome evolution.</title>
        <authorList>
            <person name="Chaw S.M."/>
            <person name="Liu Y.C."/>
            <person name="Wu Y.W."/>
            <person name="Wang H.Y."/>
            <person name="Lin C.I."/>
            <person name="Wu C.S."/>
            <person name="Ke H.M."/>
            <person name="Chang L.Y."/>
            <person name="Hsu C.Y."/>
            <person name="Yang H.T."/>
            <person name="Sudianto E."/>
            <person name="Hsu M.H."/>
            <person name="Wu K.P."/>
            <person name="Wang L.N."/>
            <person name="Leebens-Mack J.H."/>
            <person name="Tsai I.J."/>
        </authorList>
    </citation>
    <scope>NUCLEOTIDE SEQUENCE [LARGE SCALE GENOMIC DNA]</scope>
    <source>
        <strain evidence="6">cv. Chaw 1501</strain>
        <tissue evidence="5">Young leaves</tissue>
    </source>
</reference>
<keyword evidence="2" id="KW-0597">Phosphoprotein</keyword>
<dbReference type="AlphaFoldDB" id="A0A3S3PKJ8"/>
<dbReference type="GO" id="GO:0009736">
    <property type="term" value="P:cytokinin-activated signaling pathway"/>
    <property type="evidence" value="ECO:0007669"/>
    <property type="project" value="InterPro"/>
</dbReference>
<dbReference type="InterPro" id="IPR001789">
    <property type="entry name" value="Sig_transdc_resp-reg_receiver"/>
</dbReference>
<dbReference type="PANTHER" id="PTHR43874:SF85">
    <property type="entry name" value="TWO-COMPONENT RESPONSE REGULATOR ORR2"/>
    <property type="match status" value="1"/>
</dbReference>
<evidence type="ECO:0000313" key="5">
    <source>
        <dbReference type="EMBL" id="RWR92703.1"/>
    </source>
</evidence>
<sequence>MAMGDPTNTTPINHPIRHPNFPTLFISVPSSSTLLHLHLHLPSLPFFLQLTKHIGHLVAMGEGPCIHVLVVDDCPIDRKVVEKLLLKTGTFTVSIAGSGEKALEILGLDEENAEFANVNDCKIDLILTDYCMPGINGYDLLKAIKDHTSLKAIPVVIMSSENNPERISRCRMTGAEDFVLKPLHLRDIQRLKSYVKPVTPRTKTGTKRKVPLDMMPESNRSERRPRLAGVVA</sequence>
<dbReference type="Gene3D" id="3.40.50.2300">
    <property type="match status" value="1"/>
</dbReference>
<keyword evidence="1" id="KW-0902">Two-component regulatory system</keyword>
<dbReference type="InterPro" id="IPR011006">
    <property type="entry name" value="CheY-like_superfamily"/>
</dbReference>
<dbReference type="EMBL" id="QPKB01000009">
    <property type="protein sequence ID" value="RWR92703.1"/>
    <property type="molecule type" value="Genomic_DNA"/>
</dbReference>
<accession>A0A3S3PKJ8</accession>
<evidence type="ECO:0000256" key="3">
    <source>
        <dbReference type="SAM" id="MobiDB-lite"/>
    </source>
</evidence>
<protein>
    <submittedName>
        <fullName evidence="5">Signal transduction response regulator</fullName>
    </submittedName>
</protein>
<dbReference type="PANTHER" id="PTHR43874">
    <property type="entry name" value="TWO-COMPONENT RESPONSE REGULATOR"/>
    <property type="match status" value="1"/>
</dbReference>
<organism evidence="5 6">
    <name type="scientific">Cinnamomum micranthum f. kanehirae</name>
    <dbReference type="NCBI Taxonomy" id="337451"/>
    <lineage>
        <taxon>Eukaryota</taxon>
        <taxon>Viridiplantae</taxon>
        <taxon>Streptophyta</taxon>
        <taxon>Embryophyta</taxon>
        <taxon>Tracheophyta</taxon>
        <taxon>Spermatophyta</taxon>
        <taxon>Magnoliopsida</taxon>
        <taxon>Magnoliidae</taxon>
        <taxon>Laurales</taxon>
        <taxon>Lauraceae</taxon>
        <taxon>Cinnamomum</taxon>
    </lineage>
</organism>
<feature type="domain" description="Response regulatory" evidence="4">
    <location>
        <begin position="67"/>
        <end position="196"/>
    </location>
</feature>
<feature type="modified residue" description="4-aspartylphosphate" evidence="2">
    <location>
        <position position="129"/>
    </location>
</feature>
<feature type="region of interest" description="Disordered" evidence="3">
    <location>
        <begin position="198"/>
        <end position="232"/>
    </location>
</feature>